<dbReference type="Proteomes" id="UP001049518">
    <property type="component" value="Chromosome"/>
</dbReference>
<reference evidence="4" key="1">
    <citation type="submission" date="2020-07" db="EMBL/GenBank/DDBJ databases">
        <authorList>
            <person name="Tarantini F.S."/>
            <person name="Hong K.W."/>
            <person name="Chan K.G."/>
        </authorList>
    </citation>
    <scope>NUCLEOTIDE SEQUENCE</scope>
    <source>
        <strain evidence="4">32-07</strain>
    </source>
</reference>
<feature type="compositionally biased region" description="Low complexity" evidence="1">
    <location>
        <begin position="256"/>
        <end position="269"/>
    </location>
</feature>
<sequence>MTLEVELPDLEPDEEDESPRTRGRGRGRGRGRRERGRRSLWFTIPVSVLSGVIAIVVLTPLTVGARIWYQARQDERPRSDAIIVLGAAQYNGVPSPTLRWRLQHALDLYRAGVAPAIVTVGGKAPGDNFTEAESGRRWLVQRGGVPAAKVVAVPVGRDTLESFEAVGKEFERLRWSSGVIVTDPWHGLRSKRMAEANGIKAAASPTRSGPSVQTRDTQLHYIVRETGGYLSYVLLGKSVKTPSETIKIIHGDPAQTGTPTGPSSGTPGP</sequence>
<keyword evidence="2" id="KW-0812">Transmembrane</keyword>
<feature type="compositionally biased region" description="Basic residues" evidence="1">
    <location>
        <begin position="21"/>
        <end position="32"/>
    </location>
</feature>
<evidence type="ECO:0000313" key="4">
    <source>
        <dbReference type="EMBL" id="QXJ25097.1"/>
    </source>
</evidence>
<dbReference type="InterPro" id="IPR003848">
    <property type="entry name" value="DUF218"/>
</dbReference>
<evidence type="ECO:0000313" key="5">
    <source>
        <dbReference type="Proteomes" id="UP001049518"/>
    </source>
</evidence>
<evidence type="ECO:0000259" key="3">
    <source>
        <dbReference type="Pfam" id="PF02698"/>
    </source>
</evidence>
<dbReference type="Pfam" id="PF02698">
    <property type="entry name" value="DUF218"/>
    <property type="match status" value="1"/>
</dbReference>
<keyword evidence="5" id="KW-1185">Reference proteome</keyword>
<dbReference type="EMBL" id="CP059572">
    <property type="protein sequence ID" value="QXJ25097.1"/>
    <property type="molecule type" value="Genomic_DNA"/>
</dbReference>
<dbReference type="CDD" id="cd06259">
    <property type="entry name" value="YdcF-like"/>
    <property type="match status" value="1"/>
</dbReference>
<feature type="transmembrane region" description="Helical" evidence="2">
    <location>
        <begin position="40"/>
        <end position="69"/>
    </location>
</feature>
<protein>
    <submittedName>
        <fullName evidence="4">YdcF family protein</fullName>
    </submittedName>
</protein>
<evidence type="ECO:0000256" key="1">
    <source>
        <dbReference type="SAM" id="MobiDB-lite"/>
    </source>
</evidence>
<feature type="region of interest" description="Disordered" evidence="1">
    <location>
        <begin position="249"/>
        <end position="269"/>
    </location>
</feature>
<keyword evidence="2" id="KW-0472">Membrane</keyword>
<dbReference type="InterPro" id="IPR051599">
    <property type="entry name" value="Cell_Envelope_Assoc"/>
</dbReference>
<feature type="region of interest" description="Disordered" evidence="1">
    <location>
        <begin position="1"/>
        <end position="32"/>
    </location>
</feature>
<feature type="domain" description="DUF218" evidence="3">
    <location>
        <begin position="80"/>
        <end position="227"/>
    </location>
</feature>
<evidence type="ECO:0000256" key="2">
    <source>
        <dbReference type="SAM" id="Phobius"/>
    </source>
</evidence>
<proteinExistence type="predicted"/>
<organism evidence="4 5">
    <name type="scientific">Actinomadura graeca</name>
    <dbReference type="NCBI Taxonomy" id="2750812"/>
    <lineage>
        <taxon>Bacteria</taxon>
        <taxon>Bacillati</taxon>
        <taxon>Actinomycetota</taxon>
        <taxon>Actinomycetes</taxon>
        <taxon>Streptosporangiales</taxon>
        <taxon>Thermomonosporaceae</taxon>
        <taxon>Actinomadura</taxon>
    </lineage>
</organism>
<keyword evidence="2" id="KW-1133">Transmembrane helix</keyword>
<dbReference type="PANTHER" id="PTHR30336:SF20">
    <property type="entry name" value="DUF218 DOMAIN-CONTAINING PROTEIN"/>
    <property type="match status" value="1"/>
</dbReference>
<name>A0ABX8R235_9ACTN</name>
<feature type="compositionally biased region" description="Acidic residues" evidence="1">
    <location>
        <begin position="1"/>
        <end position="17"/>
    </location>
</feature>
<dbReference type="PANTHER" id="PTHR30336">
    <property type="entry name" value="INNER MEMBRANE PROTEIN, PROBABLE PERMEASE"/>
    <property type="match status" value="1"/>
</dbReference>
<gene>
    <name evidence="4" type="ORF">AGRA3207_006541</name>
</gene>
<accession>A0ABX8R235</accession>